<evidence type="ECO:0000313" key="3">
    <source>
        <dbReference type="EMBL" id="KFG65426.1"/>
    </source>
</evidence>
<keyword evidence="2" id="KW-0812">Transmembrane</keyword>
<feature type="compositionally biased region" description="Basic residues" evidence="1">
    <location>
        <begin position="594"/>
        <end position="604"/>
    </location>
</feature>
<dbReference type="GO" id="GO:0003697">
    <property type="term" value="F:single-stranded DNA binding"/>
    <property type="evidence" value="ECO:0007669"/>
    <property type="project" value="InterPro"/>
</dbReference>
<dbReference type="InterPro" id="IPR027032">
    <property type="entry name" value="Twinkle-like"/>
</dbReference>
<feature type="compositionally biased region" description="Basic and acidic residues" evidence="1">
    <location>
        <begin position="188"/>
        <end position="210"/>
    </location>
</feature>
<feature type="compositionally biased region" description="Basic and acidic residues" evidence="1">
    <location>
        <begin position="123"/>
        <end position="136"/>
    </location>
</feature>
<keyword evidence="2" id="KW-1133">Transmembrane helix</keyword>
<comment type="caution">
    <text evidence="3">The sequence shown here is derived from an EMBL/GenBank/DDBJ whole genome shotgun (WGS) entry which is preliminary data.</text>
</comment>
<feature type="compositionally biased region" description="Basic and acidic residues" evidence="1">
    <location>
        <begin position="580"/>
        <end position="589"/>
    </location>
</feature>
<feature type="region of interest" description="Disordered" evidence="1">
    <location>
        <begin position="261"/>
        <end position="291"/>
    </location>
</feature>
<keyword evidence="3" id="KW-0347">Helicase</keyword>
<dbReference type="Proteomes" id="UP000028834">
    <property type="component" value="Unassembled WGS sequence"/>
</dbReference>
<protein>
    <submittedName>
        <fullName evidence="3">Putative helicase</fullName>
        <ecNumber evidence="3">2.7.7.7</ecNumber>
    </submittedName>
</protein>
<feature type="region of interest" description="Disordered" evidence="1">
    <location>
        <begin position="580"/>
        <end position="629"/>
    </location>
</feature>
<keyword evidence="3" id="KW-0067">ATP-binding</keyword>
<feature type="region of interest" description="Disordered" evidence="1">
    <location>
        <begin position="68"/>
        <end position="88"/>
    </location>
</feature>
<dbReference type="VEuPathDB" id="ToxoDB:TGRUB_261850A"/>
<organism evidence="3 4">
    <name type="scientific">Toxoplasma gondii RUB</name>
    <dbReference type="NCBI Taxonomy" id="935652"/>
    <lineage>
        <taxon>Eukaryota</taxon>
        <taxon>Sar</taxon>
        <taxon>Alveolata</taxon>
        <taxon>Apicomplexa</taxon>
        <taxon>Conoidasida</taxon>
        <taxon>Coccidia</taxon>
        <taxon>Eucoccidiorida</taxon>
        <taxon>Eimeriorina</taxon>
        <taxon>Sarcocystidae</taxon>
        <taxon>Toxoplasma</taxon>
    </lineage>
</organism>
<accession>A0A086M958</accession>
<gene>
    <name evidence="3" type="ORF">TGRUB_261850A</name>
</gene>
<keyword evidence="2" id="KW-0472">Membrane</keyword>
<keyword evidence="3" id="KW-0378">Hydrolase</keyword>
<keyword evidence="3" id="KW-0547">Nucleotide-binding</keyword>
<feature type="compositionally biased region" description="Low complexity" evidence="1">
    <location>
        <begin position="79"/>
        <end position="88"/>
    </location>
</feature>
<dbReference type="PANTHER" id="PTHR12873:SF0">
    <property type="entry name" value="TWINKLE MTDNA HELICASE"/>
    <property type="match status" value="1"/>
</dbReference>
<feature type="compositionally biased region" description="Pro residues" evidence="1">
    <location>
        <begin position="69"/>
        <end position="78"/>
    </location>
</feature>
<dbReference type="EC" id="2.7.7.7" evidence="3"/>
<dbReference type="EMBL" id="AFYV02000302">
    <property type="protein sequence ID" value="KFG65426.1"/>
    <property type="molecule type" value="Genomic_DNA"/>
</dbReference>
<feature type="region of interest" description="Disordered" evidence="1">
    <location>
        <begin position="121"/>
        <end position="219"/>
    </location>
</feature>
<evidence type="ECO:0000313" key="4">
    <source>
        <dbReference type="Proteomes" id="UP000028834"/>
    </source>
</evidence>
<dbReference type="PANTHER" id="PTHR12873">
    <property type="entry name" value="T7-LIKE MITOCHONDRIAL DNA HELICASE"/>
    <property type="match status" value="1"/>
</dbReference>
<feature type="compositionally biased region" description="Basic and acidic residues" evidence="1">
    <location>
        <begin position="617"/>
        <end position="629"/>
    </location>
</feature>
<sequence length="676" mass="72060">MDGDSSFSSGETGEKFRRPHTPRIYLLDVRSFFFFPAVFFVVFSFVLSSSSPIFHGVSGLVLPDFQLSPRPPPHPPPASVRTSSADSSSSFPSRLSCFPLPGILTEAAVSAFNLPSSLSLDSSAKRDAHPRRDPLCKRLLPAVAVRGSPPPRRNTELSGRVSLSKSFPSVLESFSGKASPHSRRKRETHPVADAKLRKKRTDEQEGDRRAAPPPFSTSASGSSVLFFLDSSQSSVLPLSAAADTKRPLLCSSSAVRFSAPFSPGPLSDAQPQSLKPGRHGSAGAPLLSSRAKPSRDQLHAALFFRSPLSSLPSLPPLPSHPPLPPLPPLPLGSPFSSSFLDSPSLSSVQSGLSGRTPSASPPCVCGSAPHSRARQEFSRSSTGVAAVNSPPSTFVSAHSTIHNAASVSEYLLRKRLEFIEHPSKFTLKFCPTCPDHKHRRDNLFKLEVFKNSGNCYCHRCGWKGSFFDLKTKLGDLKPQDIFAALHAAGDGSLGCTYTPGPWAGVRGGLNGVGGAPRSGVLGSLGQGEFAGASSWGFDGSPESFAAIRGASFSASRQTQPDGDRYTPRFEAFAENLERAAAHQDAETDRTQAGVKKKAQGRRKTGNATDKCGGSGSADKEETCQKKDDERDGCATSVLHYLTEKRGMTLETLRTYGVGCVTLYFPPLDATANGPPP</sequence>
<feature type="transmembrane region" description="Helical" evidence="2">
    <location>
        <begin position="25"/>
        <end position="47"/>
    </location>
</feature>
<feature type="region of interest" description="Disordered" evidence="1">
    <location>
        <begin position="346"/>
        <end position="367"/>
    </location>
</feature>
<dbReference type="AlphaFoldDB" id="A0A086M958"/>
<feature type="non-terminal residue" evidence="3">
    <location>
        <position position="676"/>
    </location>
</feature>
<name>A0A086M958_TOXGO</name>
<reference evidence="3 4" key="1">
    <citation type="submission" date="2014-05" db="EMBL/GenBank/DDBJ databases">
        <authorList>
            <person name="Sibley D."/>
            <person name="Venepally P."/>
            <person name="Karamycheva S."/>
            <person name="Hadjithomas M."/>
            <person name="Khan A."/>
            <person name="Brunk B."/>
            <person name="Roos D."/>
            <person name="Caler E."/>
            <person name="Lorenzi H."/>
        </authorList>
    </citation>
    <scope>NUCLEOTIDE SEQUENCE [LARGE SCALE GENOMIC DNA]</scope>
    <source>
        <strain evidence="3 4">RUB</strain>
    </source>
</reference>
<keyword evidence="3" id="KW-0548">Nucleotidyltransferase</keyword>
<dbReference type="GO" id="GO:0003887">
    <property type="term" value="F:DNA-directed DNA polymerase activity"/>
    <property type="evidence" value="ECO:0007669"/>
    <property type="project" value="UniProtKB-EC"/>
</dbReference>
<proteinExistence type="predicted"/>
<evidence type="ECO:0000256" key="2">
    <source>
        <dbReference type="SAM" id="Phobius"/>
    </source>
</evidence>
<dbReference type="GO" id="GO:0043139">
    <property type="term" value="F:5'-3' DNA helicase activity"/>
    <property type="evidence" value="ECO:0007669"/>
    <property type="project" value="InterPro"/>
</dbReference>
<keyword evidence="3" id="KW-0808">Transferase</keyword>
<evidence type="ECO:0000256" key="1">
    <source>
        <dbReference type="SAM" id="MobiDB-lite"/>
    </source>
</evidence>